<name>A0ABQ0DI82_9EUKA</name>
<organism evidence="2 3">
    <name type="scientific">Entamoeba nuttalli</name>
    <dbReference type="NCBI Taxonomy" id="412467"/>
    <lineage>
        <taxon>Eukaryota</taxon>
        <taxon>Amoebozoa</taxon>
        <taxon>Evosea</taxon>
        <taxon>Archamoebae</taxon>
        <taxon>Mastigamoebida</taxon>
        <taxon>Entamoebidae</taxon>
        <taxon>Entamoeba</taxon>
    </lineage>
</organism>
<gene>
    <name evidence="2" type="ORF">ENUP19_0117G0004</name>
</gene>
<evidence type="ECO:0000313" key="2">
    <source>
        <dbReference type="EMBL" id="GAB1222563.1"/>
    </source>
</evidence>
<evidence type="ECO:0008006" key="4">
    <source>
        <dbReference type="Google" id="ProtNLM"/>
    </source>
</evidence>
<dbReference type="Gene3D" id="1.25.40.90">
    <property type="match status" value="1"/>
</dbReference>
<dbReference type="EMBL" id="BAAFRS010000117">
    <property type="protein sequence ID" value="GAB1222563.1"/>
    <property type="molecule type" value="Genomic_DNA"/>
</dbReference>
<sequence length="331" mass="38711">MSKQTVPLSQVFDHAVNELHASPCIKGYDTIVRIMTNVPQACIPLRIQIINKMKAYHNKFLPSLEMYYCLCFMDYAVKRNSNFRKQMVHIELVQWFECIAEFDRCKKKKQVKIVTDKAMRIVQAWGILFPQEFKVYTEMYMKYKKTGVQFHLPELTDLEYIHKDGNILENYVEKVSECILMIDDAMVNLKENVHRQSAEVLLKHANELKIQFKTLISNHKHLTSSEEQQVSQLDRLYVELTEKITLLQALLNGEQPKEVFRTYTTGHVESEQVPLLLSSPKLTEEKAQKKDKKRPDSIDKESEPTLISFSSDGLFSKLRRRKSATIQEDPY</sequence>
<accession>A0ABQ0DI82</accession>
<feature type="compositionally biased region" description="Basic and acidic residues" evidence="1">
    <location>
        <begin position="282"/>
        <end position="303"/>
    </location>
</feature>
<dbReference type="InterPro" id="IPR008942">
    <property type="entry name" value="ENTH_VHS"/>
</dbReference>
<dbReference type="SUPFAM" id="SSF48464">
    <property type="entry name" value="ENTH/VHS domain"/>
    <property type="match status" value="1"/>
</dbReference>
<reference evidence="2 3" key="1">
    <citation type="journal article" date="2019" name="PLoS Negl. Trop. Dis.">
        <title>Whole genome sequencing of Entamoeba nuttalli reveals mammalian host-related molecular signatures and a novel octapeptide-repeat surface protein.</title>
        <authorList>
            <person name="Tanaka M."/>
            <person name="Makiuchi T."/>
            <person name="Komiyama T."/>
            <person name="Shiina T."/>
            <person name="Osaki K."/>
            <person name="Tachibana H."/>
        </authorList>
    </citation>
    <scope>NUCLEOTIDE SEQUENCE [LARGE SCALE GENOMIC DNA]</scope>
    <source>
        <strain evidence="2 3">P19-061405</strain>
    </source>
</reference>
<comment type="caution">
    <text evidence="2">The sequence shown here is derived from an EMBL/GenBank/DDBJ whole genome shotgun (WGS) entry which is preliminary data.</text>
</comment>
<proteinExistence type="predicted"/>
<protein>
    <recommendedName>
        <fullName evidence="4">VHS domain-containing protein</fullName>
    </recommendedName>
</protein>
<feature type="region of interest" description="Disordered" evidence="1">
    <location>
        <begin position="281"/>
        <end position="303"/>
    </location>
</feature>
<keyword evidence="3" id="KW-1185">Reference proteome</keyword>
<dbReference type="Proteomes" id="UP001628156">
    <property type="component" value="Unassembled WGS sequence"/>
</dbReference>
<evidence type="ECO:0000256" key="1">
    <source>
        <dbReference type="SAM" id="MobiDB-lite"/>
    </source>
</evidence>
<evidence type="ECO:0000313" key="3">
    <source>
        <dbReference type="Proteomes" id="UP001628156"/>
    </source>
</evidence>